<reference evidence="2" key="4">
    <citation type="submission" date="2024-05" db="EMBL/GenBank/DDBJ databases">
        <authorList>
            <person name="Sun Q."/>
            <person name="Sedlacek I."/>
        </authorList>
    </citation>
    <scope>NUCLEOTIDE SEQUENCE</scope>
    <source>
        <strain evidence="2">CCM 4175</strain>
    </source>
</reference>
<name>A0A240C287_9STAP</name>
<feature type="transmembrane region" description="Helical" evidence="1">
    <location>
        <begin position="33"/>
        <end position="52"/>
    </location>
</feature>
<accession>A0A240C287</accession>
<dbReference type="Proteomes" id="UP000652995">
    <property type="component" value="Unassembled WGS sequence"/>
</dbReference>
<keyword evidence="1" id="KW-1133">Transmembrane helix</keyword>
<dbReference type="AlphaFoldDB" id="A0A240C287"/>
<sequence length="58" mass="6805">MKYRILAIILFSITTLTYYFLIQPKLNLDNPMIHFMSTLTLFIIGLIICVIGRKLDEK</sequence>
<evidence type="ECO:0008006" key="6">
    <source>
        <dbReference type="Google" id="ProtNLM"/>
    </source>
</evidence>
<evidence type="ECO:0000313" key="5">
    <source>
        <dbReference type="Proteomes" id="UP000652995"/>
    </source>
</evidence>
<protein>
    <recommendedName>
        <fullName evidence="6">Mobilization protein</fullName>
    </recommendedName>
</protein>
<organism evidence="3 4">
    <name type="scientific">Staphylococcus muscae</name>
    <dbReference type="NCBI Taxonomy" id="1294"/>
    <lineage>
        <taxon>Bacteria</taxon>
        <taxon>Bacillati</taxon>
        <taxon>Bacillota</taxon>
        <taxon>Bacilli</taxon>
        <taxon>Bacillales</taxon>
        <taxon>Staphylococcaceae</taxon>
        <taxon>Staphylococcus</taxon>
    </lineage>
</organism>
<keyword evidence="1" id="KW-0812">Transmembrane</keyword>
<evidence type="ECO:0000256" key="1">
    <source>
        <dbReference type="SAM" id="Phobius"/>
    </source>
</evidence>
<reference evidence="5" key="3">
    <citation type="journal article" date="2019" name="Int. J. Syst. Evol. Microbiol.">
        <title>The Global Catalogue of Microorganisms (GCM) 10K type strain sequencing project: providing services to taxonomists for standard genome sequencing and annotation.</title>
        <authorList>
            <consortium name="The Broad Institute Genomics Platform"/>
            <consortium name="The Broad Institute Genome Sequencing Center for Infectious Disease"/>
            <person name="Wu L."/>
            <person name="Ma J."/>
        </authorList>
    </citation>
    <scope>NUCLEOTIDE SEQUENCE [LARGE SCALE GENOMIC DNA]</scope>
    <source>
        <strain evidence="5">CCM 4175</strain>
    </source>
</reference>
<keyword evidence="5" id="KW-1185">Reference proteome</keyword>
<reference evidence="2" key="1">
    <citation type="journal article" date="2014" name="Int. J. Syst. Evol. Microbiol.">
        <title>Complete genome of a new Firmicutes species belonging to the dominant human colonic microbiota ('Ruminococcus bicirculans') reveals two chromosomes and a selective capacity to utilize plant glucans.</title>
        <authorList>
            <consortium name="NISC Comparative Sequencing Program"/>
            <person name="Wegmann U."/>
            <person name="Louis P."/>
            <person name="Goesmann A."/>
            <person name="Henrissat B."/>
            <person name="Duncan S.H."/>
            <person name="Flint H.J."/>
        </authorList>
    </citation>
    <scope>NUCLEOTIDE SEQUENCE</scope>
    <source>
        <strain evidence="2">CCM 4175</strain>
    </source>
</reference>
<evidence type="ECO:0000313" key="4">
    <source>
        <dbReference type="Proteomes" id="UP000243706"/>
    </source>
</evidence>
<feature type="transmembrane region" description="Helical" evidence="1">
    <location>
        <begin position="5"/>
        <end position="21"/>
    </location>
</feature>
<keyword evidence="1" id="KW-0472">Membrane</keyword>
<dbReference type="EMBL" id="BMCB01000017">
    <property type="protein sequence ID" value="GGA95783.1"/>
    <property type="molecule type" value="Genomic_DNA"/>
</dbReference>
<evidence type="ECO:0000313" key="2">
    <source>
        <dbReference type="EMBL" id="GGA95783.1"/>
    </source>
</evidence>
<evidence type="ECO:0000313" key="3">
    <source>
        <dbReference type="EMBL" id="SNW02137.1"/>
    </source>
</evidence>
<gene>
    <name evidence="2" type="ORF">GCM10007183_19890</name>
    <name evidence="3" type="ORF">SAMEA4412661_00955</name>
</gene>
<dbReference type="EMBL" id="LT906464">
    <property type="protein sequence ID" value="SNW02137.1"/>
    <property type="molecule type" value="Genomic_DNA"/>
</dbReference>
<dbReference type="Proteomes" id="UP000243706">
    <property type="component" value="Chromosome 1"/>
</dbReference>
<reference evidence="3 4" key="2">
    <citation type="submission" date="2017-06" db="EMBL/GenBank/DDBJ databases">
        <authorList>
            <consortium name="Pathogen Informatics"/>
        </authorList>
    </citation>
    <scope>NUCLEOTIDE SEQUENCE [LARGE SCALE GENOMIC DNA]</scope>
    <source>
        <strain evidence="3 4">NCTC13833</strain>
    </source>
</reference>
<proteinExistence type="predicted"/>